<dbReference type="EMBL" id="JJMJ01000143">
    <property type="protein sequence ID" value="PPS21746.1"/>
    <property type="molecule type" value="Genomic_DNA"/>
</dbReference>
<evidence type="ECO:0000256" key="1">
    <source>
        <dbReference type="SAM" id="Phobius"/>
    </source>
</evidence>
<keyword evidence="1" id="KW-1133">Transmembrane helix</keyword>
<gene>
    <name evidence="2" type="ORF">DJ52_09100</name>
</gene>
<keyword evidence="3" id="KW-1185">Reference proteome</keyword>
<protein>
    <submittedName>
        <fullName evidence="2">Uncharacterized protein</fullName>
    </submittedName>
</protein>
<evidence type="ECO:0000313" key="3">
    <source>
        <dbReference type="Proteomes" id="UP000238924"/>
    </source>
</evidence>
<keyword evidence="1" id="KW-0812">Transmembrane</keyword>
<sequence>MHPYNFEKIKLKIYYILLLDNNINHFYKIINDNYIIILFISKICALFIILSTILGKYQNEIQIKEIEEIKGNQNSNGYSIHKDIYFHTIEKYIFLKNIYVNCISIQKIKRNVYYLKYYDYERIAYNYNKSISFIANDY</sequence>
<dbReference type="Proteomes" id="UP000238924">
    <property type="component" value="Unassembled WGS sequence"/>
</dbReference>
<proteinExistence type="predicted"/>
<evidence type="ECO:0000313" key="2">
    <source>
        <dbReference type="EMBL" id="PPS21746.1"/>
    </source>
</evidence>
<comment type="caution">
    <text evidence="2">The sequence shown here is derived from an EMBL/GenBank/DDBJ whole genome shotgun (WGS) entry which is preliminary data.</text>
</comment>
<feature type="transmembrane region" description="Helical" evidence="1">
    <location>
        <begin position="34"/>
        <end position="54"/>
    </location>
</feature>
<reference evidence="2 3" key="1">
    <citation type="submission" date="2014-04" db="EMBL/GenBank/DDBJ databases">
        <title>Whole genome sequence of 'Brachyspira hampsonii' D13-03603F2.</title>
        <authorList>
            <person name="Patterson A.H."/>
            <person name="Chaban B."/>
            <person name="Fernando C."/>
            <person name="Harding J.C."/>
            <person name="Hill J.E."/>
        </authorList>
    </citation>
    <scope>NUCLEOTIDE SEQUENCE [LARGE SCALE GENOMIC DNA]</scope>
    <source>
        <strain evidence="2 3">D13-03603F2</strain>
    </source>
</reference>
<keyword evidence="1" id="KW-0472">Membrane</keyword>
<name>A0ABX5B381_9SPIR</name>
<accession>A0ABX5B381</accession>
<organism evidence="2 3">
    <name type="scientific">Brachyspira murdochii</name>
    <dbReference type="NCBI Taxonomy" id="84378"/>
    <lineage>
        <taxon>Bacteria</taxon>
        <taxon>Pseudomonadati</taxon>
        <taxon>Spirochaetota</taxon>
        <taxon>Spirochaetia</taxon>
        <taxon>Brachyspirales</taxon>
        <taxon>Brachyspiraceae</taxon>
        <taxon>Brachyspira</taxon>
    </lineage>
</organism>